<dbReference type="Gene3D" id="3.40.640.10">
    <property type="entry name" value="Type I PLP-dependent aspartate aminotransferase-like (Major domain)"/>
    <property type="match status" value="1"/>
</dbReference>
<protein>
    <submittedName>
        <fullName evidence="7">Aminotransferase class V-fold PLP-dependent enzyme</fullName>
    </submittedName>
</protein>
<keyword evidence="7" id="KW-0032">Aminotransferase</keyword>
<dbReference type="Proteomes" id="UP001597181">
    <property type="component" value="Unassembled WGS sequence"/>
</dbReference>
<comment type="cofactor">
    <cofactor evidence="1 5">
        <name>pyridoxal 5'-phosphate</name>
        <dbReference type="ChEBI" id="CHEBI:597326"/>
    </cofactor>
</comment>
<dbReference type="Pfam" id="PF00266">
    <property type="entry name" value="Aminotran_5"/>
    <property type="match status" value="1"/>
</dbReference>
<dbReference type="PROSITE" id="PS00595">
    <property type="entry name" value="AA_TRANSFER_CLASS_5"/>
    <property type="match status" value="1"/>
</dbReference>
<organism evidence="7 8">
    <name type="scientific">Leucobacter albus</name>
    <dbReference type="NCBI Taxonomy" id="272210"/>
    <lineage>
        <taxon>Bacteria</taxon>
        <taxon>Bacillati</taxon>
        <taxon>Actinomycetota</taxon>
        <taxon>Actinomycetes</taxon>
        <taxon>Micrococcales</taxon>
        <taxon>Microbacteriaceae</taxon>
        <taxon>Leucobacter</taxon>
    </lineage>
</organism>
<sequence length="406" mass="43270">MTDWQAHERANRAGAALATTESGETYLYFDTAAAAPPVVAAVEAATDYLWKTARTGPYLPSLRAEIYAQLDEIRARVAAFMGAKPAELAFTRNGTESISLVARGLRFEPGDEIIVPDTEMLSNIAIWRMVANETGAKIVTVEGGTSGLLTPEAIAAAITDRTRLITFAAMSNVTGAVQPVTEICELAAARGVLTHVNAAQALGMMPVGLDVWPCDFISACTRKGLRAIEGSGVLAVRERHLAEMTPMLAGWWNASFDDAGEVVFPETARRFEAGSPNIPAILALGAAVDTAHGLGIGRIHDRVRELTTYAAAKLRELDGAQIYGPADDADRLGILPFNIAGVDPAKLTLALEARGIIIEAGHFMATPILAAFGVERMARVSLHYFNTTEEIDRLIAAIESERGTNA</sequence>
<dbReference type="PANTHER" id="PTHR43586:SF8">
    <property type="entry name" value="CYSTEINE DESULFURASE 1, CHLOROPLASTIC"/>
    <property type="match status" value="1"/>
</dbReference>
<dbReference type="EMBL" id="JBHTLY010000005">
    <property type="protein sequence ID" value="MFD1202513.1"/>
    <property type="molecule type" value="Genomic_DNA"/>
</dbReference>
<feature type="domain" description="Aminotransferase class V" evidence="6">
    <location>
        <begin position="28"/>
        <end position="394"/>
    </location>
</feature>
<keyword evidence="8" id="KW-1185">Reference proteome</keyword>
<gene>
    <name evidence="7" type="ORF">ACFQ3U_11475</name>
</gene>
<name>A0ABW3TPZ7_9MICO</name>
<dbReference type="InterPro" id="IPR015424">
    <property type="entry name" value="PyrdxlP-dep_Trfase"/>
</dbReference>
<evidence type="ECO:0000256" key="3">
    <source>
        <dbReference type="ARBA" id="ARBA00022898"/>
    </source>
</evidence>
<evidence type="ECO:0000259" key="6">
    <source>
        <dbReference type="Pfam" id="PF00266"/>
    </source>
</evidence>
<keyword evidence="7" id="KW-0808">Transferase</keyword>
<dbReference type="PANTHER" id="PTHR43586">
    <property type="entry name" value="CYSTEINE DESULFURASE"/>
    <property type="match status" value="1"/>
</dbReference>
<evidence type="ECO:0000313" key="8">
    <source>
        <dbReference type="Proteomes" id="UP001597181"/>
    </source>
</evidence>
<accession>A0ABW3TPZ7</accession>
<dbReference type="GO" id="GO:0008483">
    <property type="term" value="F:transaminase activity"/>
    <property type="evidence" value="ECO:0007669"/>
    <property type="project" value="UniProtKB-KW"/>
</dbReference>
<proteinExistence type="inferred from homology"/>
<keyword evidence="3" id="KW-0663">Pyridoxal phosphate</keyword>
<evidence type="ECO:0000313" key="7">
    <source>
        <dbReference type="EMBL" id="MFD1202513.1"/>
    </source>
</evidence>
<dbReference type="InterPro" id="IPR000192">
    <property type="entry name" value="Aminotrans_V_dom"/>
</dbReference>
<evidence type="ECO:0000256" key="5">
    <source>
        <dbReference type="RuleBase" id="RU004504"/>
    </source>
</evidence>
<dbReference type="InterPro" id="IPR015421">
    <property type="entry name" value="PyrdxlP-dep_Trfase_major"/>
</dbReference>
<dbReference type="RefSeq" id="WP_343960482.1">
    <property type="nucleotide sequence ID" value="NZ_BAAAKZ010000008.1"/>
</dbReference>
<reference evidence="8" key="1">
    <citation type="journal article" date="2019" name="Int. J. Syst. Evol. Microbiol.">
        <title>The Global Catalogue of Microorganisms (GCM) 10K type strain sequencing project: providing services to taxonomists for standard genome sequencing and annotation.</title>
        <authorList>
            <consortium name="The Broad Institute Genomics Platform"/>
            <consortium name="The Broad Institute Genome Sequencing Center for Infectious Disease"/>
            <person name="Wu L."/>
            <person name="Ma J."/>
        </authorList>
    </citation>
    <scope>NUCLEOTIDE SEQUENCE [LARGE SCALE GENOMIC DNA]</scope>
    <source>
        <strain evidence="8">CCUG 50213</strain>
    </source>
</reference>
<dbReference type="InterPro" id="IPR015422">
    <property type="entry name" value="PyrdxlP-dep_Trfase_small"/>
</dbReference>
<comment type="caution">
    <text evidence="7">The sequence shown here is derived from an EMBL/GenBank/DDBJ whole genome shotgun (WGS) entry which is preliminary data.</text>
</comment>
<dbReference type="Gene3D" id="3.90.1150.10">
    <property type="entry name" value="Aspartate Aminotransferase, domain 1"/>
    <property type="match status" value="1"/>
</dbReference>
<evidence type="ECO:0000256" key="1">
    <source>
        <dbReference type="ARBA" id="ARBA00001933"/>
    </source>
</evidence>
<comment type="similarity">
    <text evidence="2">Belongs to the class-V pyridoxal-phosphate-dependent aminotransferase family. Csd subfamily.</text>
</comment>
<dbReference type="InterPro" id="IPR020578">
    <property type="entry name" value="Aminotrans_V_PyrdxlP_BS"/>
</dbReference>
<evidence type="ECO:0000256" key="4">
    <source>
        <dbReference type="ARBA" id="ARBA00050776"/>
    </source>
</evidence>
<comment type="catalytic activity">
    <reaction evidence="4">
        <text>(sulfur carrier)-H + L-cysteine = (sulfur carrier)-SH + L-alanine</text>
        <dbReference type="Rhea" id="RHEA:43892"/>
        <dbReference type="Rhea" id="RHEA-COMP:14737"/>
        <dbReference type="Rhea" id="RHEA-COMP:14739"/>
        <dbReference type="ChEBI" id="CHEBI:29917"/>
        <dbReference type="ChEBI" id="CHEBI:35235"/>
        <dbReference type="ChEBI" id="CHEBI:57972"/>
        <dbReference type="ChEBI" id="CHEBI:64428"/>
        <dbReference type="EC" id="2.8.1.7"/>
    </reaction>
</comment>
<evidence type="ECO:0000256" key="2">
    <source>
        <dbReference type="ARBA" id="ARBA00010447"/>
    </source>
</evidence>
<dbReference type="SUPFAM" id="SSF53383">
    <property type="entry name" value="PLP-dependent transferases"/>
    <property type="match status" value="1"/>
</dbReference>